<organism evidence="1 2">
    <name type="scientific">Rhodoferax saidenbachensis</name>
    <dbReference type="NCBI Taxonomy" id="1484693"/>
    <lineage>
        <taxon>Bacteria</taxon>
        <taxon>Pseudomonadati</taxon>
        <taxon>Pseudomonadota</taxon>
        <taxon>Betaproteobacteria</taxon>
        <taxon>Burkholderiales</taxon>
        <taxon>Comamonadaceae</taxon>
        <taxon>Rhodoferax</taxon>
    </lineage>
</organism>
<accession>A0ABU1ZRI0</accession>
<proteinExistence type="predicted"/>
<name>A0ABU1ZRI0_9BURK</name>
<dbReference type="Proteomes" id="UP001268089">
    <property type="component" value="Unassembled WGS sequence"/>
</dbReference>
<keyword evidence="2" id="KW-1185">Reference proteome</keyword>
<dbReference type="EMBL" id="JAVDXO010000009">
    <property type="protein sequence ID" value="MDR7308157.1"/>
    <property type="molecule type" value="Genomic_DNA"/>
</dbReference>
<evidence type="ECO:0000313" key="2">
    <source>
        <dbReference type="Proteomes" id="UP001268089"/>
    </source>
</evidence>
<comment type="caution">
    <text evidence="1">The sequence shown here is derived from an EMBL/GenBank/DDBJ whole genome shotgun (WGS) entry which is preliminary data.</text>
</comment>
<reference evidence="1 2" key="1">
    <citation type="submission" date="2023-07" db="EMBL/GenBank/DDBJ databases">
        <title>Sorghum-associated microbial communities from plants grown in Nebraska, USA.</title>
        <authorList>
            <person name="Schachtman D."/>
        </authorList>
    </citation>
    <scope>NUCLEOTIDE SEQUENCE [LARGE SCALE GENOMIC DNA]</scope>
    <source>
        <strain evidence="1 2">BE308</strain>
    </source>
</reference>
<protein>
    <submittedName>
        <fullName evidence="1">Uncharacterized protein</fullName>
    </submittedName>
</protein>
<gene>
    <name evidence="1" type="ORF">J2X15_003466</name>
</gene>
<sequence>MDEVAFSKHPVYRQFLVDRRFLFQPGKHVDFVFGVRDIDALQLGQLDLLVVQDFCGESVIEFDGRLGIVFDIPDGWQP</sequence>
<dbReference type="RefSeq" id="WP_310345039.1">
    <property type="nucleotide sequence ID" value="NZ_JAVDXO010000009.1"/>
</dbReference>
<evidence type="ECO:0000313" key="1">
    <source>
        <dbReference type="EMBL" id="MDR7308157.1"/>
    </source>
</evidence>